<name>A0AAJ0DC70_9PEZI</name>
<proteinExistence type="predicted"/>
<keyword evidence="2" id="KW-1185">Reference proteome</keyword>
<dbReference type="SUPFAM" id="SSF81383">
    <property type="entry name" value="F-box domain"/>
    <property type="match status" value="1"/>
</dbReference>
<accession>A0AAJ0DC70</accession>
<protein>
    <recommendedName>
        <fullName evidence="3">F-box domain-containing protein</fullName>
    </recommendedName>
</protein>
<evidence type="ECO:0000313" key="2">
    <source>
        <dbReference type="Proteomes" id="UP001271007"/>
    </source>
</evidence>
<sequence>MSDTSFDEDTHLKESDEPYCQLCGVYFHIGRIRRPDEPHEAAWQGAPGPFRRFACFEWRGDTQVDPDGNEVTIWVDDDRNDAVWQPGDLPTQTQVEEPDSTICRIKGCAQGAAWRIEAEEMRPTTQIQYLSGKMPNWQVESDDQDFEIDAFHCFVTGISQDKRQFRTRQAVDIEPARHGVDETSIANESQHRIKLIGAKAALPMHPRCFEMFKKMSMERFGKVDIDGLWQLREVHATIHHNCHAFAHEEQHQGCRTNRFRHFPRTADLEIVSGLWWVSDQECESITLEADLHPRYYCEPGTEYLVAVPIRVPGLDDLVRSCLRSEDVSDVVFASPARATRQPSDAFEMLPAELCSIVLELVTPRDVAALRLVSPAFTQLPQMYFNHLVRSEMPWMWEINELSLPLRQMDWYRLWCALAKADGGPRSDERERAYIIRCWEATHKRAMAAAESEGWDRNNPGLNREASHWEGRIRWWDSLYTPFHKAADEEAEVQIGTDFSFRGLSRPMGTELRGLRNRRRIYADIEEILRRIEESRPPVDRGPWPLQSHRHA</sequence>
<dbReference type="Proteomes" id="UP001271007">
    <property type="component" value="Unassembled WGS sequence"/>
</dbReference>
<dbReference type="InterPro" id="IPR036047">
    <property type="entry name" value="F-box-like_dom_sf"/>
</dbReference>
<comment type="caution">
    <text evidence="1">The sequence shown here is derived from an EMBL/GenBank/DDBJ whole genome shotgun (WGS) entry which is preliminary data.</text>
</comment>
<dbReference type="AlphaFoldDB" id="A0AAJ0DC70"/>
<dbReference type="EMBL" id="JAWDJX010000065">
    <property type="protein sequence ID" value="KAK3047241.1"/>
    <property type="molecule type" value="Genomic_DNA"/>
</dbReference>
<evidence type="ECO:0000313" key="1">
    <source>
        <dbReference type="EMBL" id="KAK3047241.1"/>
    </source>
</evidence>
<organism evidence="1 2">
    <name type="scientific">Extremus antarcticus</name>
    <dbReference type="NCBI Taxonomy" id="702011"/>
    <lineage>
        <taxon>Eukaryota</taxon>
        <taxon>Fungi</taxon>
        <taxon>Dikarya</taxon>
        <taxon>Ascomycota</taxon>
        <taxon>Pezizomycotina</taxon>
        <taxon>Dothideomycetes</taxon>
        <taxon>Dothideomycetidae</taxon>
        <taxon>Mycosphaerellales</taxon>
        <taxon>Extremaceae</taxon>
        <taxon>Extremus</taxon>
    </lineage>
</organism>
<evidence type="ECO:0008006" key="3">
    <source>
        <dbReference type="Google" id="ProtNLM"/>
    </source>
</evidence>
<gene>
    <name evidence="1" type="ORF">LTR09_011341</name>
</gene>
<reference evidence="1" key="1">
    <citation type="submission" date="2023-04" db="EMBL/GenBank/DDBJ databases">
        <title>Black Yeasts Isolated from many extreme environments.</title>
        <authorList>
            <person name="Coleine C."/>
            <person name="Stajich J.E."/>
            <person name="Selbmann L."/>
        </authorList>
    </citation>
    <scope>NUCLEOTIDE SEQUENCE</scope>
    <source>
        <strain evidence="1">CCFEE 5312</strain>
    </source>
</reference>